<gene>
    <name evidence="1" type="ORF">SAMN06296052_10835</name>
</gene>
<organism evidence="1 2">
    <name type="scientific">Pontibacter ummariensis</name>
    <dbReference type="NCBI Taxonomy" id="1610492"/>
    <lineage>
        <taxon>Bacteria</taxon>
        <taxon>Pseudomonadati</taxon>
        <taxon>Bacteroidota</taxon>
        <taxon>Cytophagia</taxon>
        <taxon>Cytophagales</taxon>
        <taxon>Hymenobacteraceae</taxon>
        <taxon>Pontibacter</taxon>
    </lineage>
</organism>
<evidence type="ECO:0000313" key="2">
    <source>
        <dbReference type="Proteomes" id="UP000198432"/>
    </source>
</evidence>
<sequence>MDGFGLCLVSDTGTQGFLPTPSPSEEGNQVFVQQSIILSLQGVMTVYV</sequence>
<dbReference type="EMBL" id="FZOQ01000008">
    <property type="protein sequence ID" value="SNS52408.1"/>
    <property type="molecule type" value="Genomic_DNA"/>
</dbReference>
<name>A0A239F7F2_9BACT</name>
<dbReference type="Proteomes" id="UP000198432">
    <property type="component" value="Unassembled WGS sequence"/>
</dbReference>
<accession>A0A239F7F2</accession>
<dbReference type="AlphaFoldDB" id="A0A239F7F2"/>
<reference evidence="2" key="1">
    <citation type="submission" date="2017-06" db="EMBL/GenBank/DDBJ databases">
        <authorList>
            <person name="Varghese N."/>
            <person name="Submissions S."/>
        </authorList>
    </citation>
    <scope>NUCLEOTIDE SEQUENCE [LARGE SCALE GENOMIC DNA]</scope>
    <source>
        <strain evidence="2">NKM1</strain>
    </source>
</reference>
<protein>
    <submittedName>
        <fullName evidence="1">Uncharacterized protein</fullName>
    </submittedName>
</protein>
<keyword evidence="2" id="KW-1185">Reference proteome</keyword>
<proteinExistence type="predicted"/>
<dbReference type="RefSeq" id="WP_179223008.1">
    <property type="nucleotide sequence ID" value="NZ_FZOQ01000008.1"/>
</dbReference>
<evidence type="ECO:0000313" key="1">
    <source>
        <dbReference type="EMBL" id="SNS52408.1"/>
    </source>
</evidence>